<proteinExistence type="predicted"/>
<dbReference type="SUPFAM" id="SSF55729">
    <property type="entry name" value="Acyl-CoA N-acyltransferases (Nat)"/>
    <property type="match status" value="1"/>
</dbReference>
<dbReference type="PANTHER" id="PTHR43233">
    <property type="entry name" value="FAMILY N-ACETYLTRANSFERASE, PUTATIVE (AFU_ORTHOLOGUE AFUA_6G03350)-RELATED"/>
    <property type="match status" value="1"/>
</dbReference>
<dbReference type="CDD" id="cd04301">
    <property type="entry name" value="NAT_SF"/>
    <property type="match status" value="1"/>
</dbReference>
<protein>
    <submittedName>
        <fullName evidence="2">GNAT family N-acetyltransferase</fullName>
    </submittedName>
</protein>
<dbReference type="Gene3D" id="3.40.630.30">
    <property type="match status" value="1"/>
</dbReference>
<dbReference type="InterPro" id="IPR016181">
    <property type="entry name" value="Acyl_CoA_acyltransferase"/>
</dbReference>
<dbReference type="PANTHER" id="PTHR43233:SF1">
    <property type="entry name" value="FAMILY N-ACETYLTRANSFERASE, PUTATIVE (AFU_ORTHOLOGUE AFUA_6G03350)-RELATED"/>
    <property type="match status" value="1"/>
</dbReference>
<dbReference type="GO" id="GO:0016747">
    <property type="term" value="F:acyltransferase activity, transferring groups other than amino-acyl groups"/>
    <property type="evidence" value="ECO:0007669"/>
    <property type="project" value="InterPro"/>
</dbReference>
<organism evidence="2 3">
    <name type="scientific">Paenibacillus donghaensis</name>
    <dbReference type="NCBI Taxonomy" id="414771"/>
    <lineage>
        <taxon>Bacteria</taxon>
        <taxon>Bacillati</taxon>
        <taxon>Bacillota</taxon>
        <taxon>Bacilli</taxon>
        <taxon>Bacillales</taxon>
        <taxon>Paenibacillaceae</taxon>
        <taxon>Paenibacillus</taxon>
    </lineage>
</organism>
<accession>A0A2Z2KHI5</accession>
<dbReference type="AlphaFoldDB" id="A0A2Z2KHI5"/>
<evidence type="ECO:0000313" key="3">
    <source>
        <dbReference type="Proteomes" id="UP000249890"/>
    </source>
</evidence>
<keyword evidence="3" id="KW-1185">Reference proteome</keyword>
<name>A0A2Z2KHI5_9BACL</name>
<evidence type="ECO:0000313" key="2">
    <source>
        <dbReference type="EMBL" id="ASA25357.1"/>
    </source>
</evidence>
<feature type="domain" description="N-acetyltransferase" evidence="1">
    <location>
        <begin position="5"/>
        <end position="136"/>
    </location>
</feature>
<dbReference type="EMBL" id="CP021780">
    <property type="protein sequence ID" value="ASA25357.1"/>
    <property type="molecule type" value="Genomic_DNA"/>
</dbReference>
<dbReference type="InterPro" id="IPR053144">
    <property type="entry name" value="Acetyltransferase_Butenolide"/>
</dbReference>
<dbReference type="OrthoDB" id="9775804at2"/>
<dbReference type="PROSITE" id="PS51186">
    <property type="entry name" value="GNAT"/>
    <property type="match status" value="1"/>
</dbReference>
<sequence>METSLDVRHELPTVEQYLTLRREAGLSEMSAEGADVGLPRSCFAVTLYETGQLIGMGRVIGDGGCFFQVTDIAVKPSCQGRGLGTVIVREIRAYLDTVPHPSYISLIADGDAARLYAKFGFEPVMPASQGMFLPRRVLNSADGIN</sequence>
<dbReference type="InterPro" id="IPR000182">
    <property type="entry name" value="GNAT_dom"/>
</dbReference>
<keyword evidence="2" id="KW-0808">Transferase</keyword>
<dbReference type="Pfam" id="PF13508">
    <property type="entry name" value="Acetyltransf_7"/>
    <property type="match status" value="1"/>
</dbReference>
<dbReference type="RefSeq" id="WP_087919322.1">
    <property type="nucleotide sequence ID" value="NZ_CP021780.1"/>
</dbReference>
<dbReference type="Proteomes" id="UP000249890">
    <property type="component" value="Chromosome"/>
</dbReference>
<dbReference type="KEGG" id="pdh:B9T62_34265"/>
<evidence type="ECO:0000259" key="1">
    <source>
        <dbReference type="PROSITE" id="PS51186"/>
    </source>
</evidence>
<gene>
    <name evidence="2" type="ORF">B9T62_34265</name>
</gene>
<reference evidence="2 3" key="1">
    <citation type="submission" date="2017-06" db="EMBL/GenBank/DDBJ databases">
        <title>Complete genome sequence of Paenibacillus donghaensis KCTC 13049T isolated from East Sea sediment, South Korea.</title>
        <authorList>
            <person name="Jung B.K."/>
            <person name="Hong S.-J."/>
            <person name="Shin J.-H."/>
        </authorList>
    </citation>
    <scope>NUCLEOTIDE SEQUENCE [LARGE SCALE GENOMIC DNA]</scope>
    <source>
        <strain evidence="2 3">KCTC 13049</strain>
    </source>
</reference>